<proteinExistence type="predicted"/>
<feature type="transmembrane region" description="Helical" evidence="1">
    <location>
        <begin position="20"/>
        <end position="44"/>
    </location>
</feature>
<keyword evidence="3" id="KW-1185">Reference proteome</keyword>
<organism evidence="2 3">
    <name type="scientific">Hyaloscypha variabilis (strain UAMH 11265 / GT02V1 / F)</name>
    <name type="common">Meliniomyces variabilis</name>
    <dbReference type="NCBI Taxonomy" id="1149755"/>
    <lineage>
        <taxon>Eukaryota</taxon>
        <taxon>Fungi</taxon>
        <taxon>Dikarya</taxon>
        <taxon>Ascomycota</taxon>
        <taxon>Pezizomycotina</taxon>
        <taxon>Leotiomycetes</taxon>
        <taxon>Helotiales</taxon>
        <taxon>Hyaloscyphaceae</taxon>
        <taxon>Hyaloscypha</taxon>
        <taxon>Hyaloscypha variabilis</taxon>
    </lineage>
</organism>
<dbReference type="EMBL" id="KZ613943">
    <property type="protein sequence ID" value="PMD42354.1"/>
    <property type="molecule type" value="Genomic_DNA"/>
</dbReference>
<evidence type="ECO:0000313" key="2">
    <source>
        <dbReference type="EMBL" id="PMD42354.1"/>
    </source>
</evidence>
<protein>
    <submittedName>
        <fullName evidence="2">Uncharacterized protein</fullName>
    </submittedName>
</protein>
<evidence type="ECO:0000313" key="3">
    <source>
        <dbReference type="Proteomes" id="UP000235786"/>
    </source>
</evidence>
<dbReference type="AlphaFoldDB" id="A0A2J6RV04"/>
<dbReference type="Proteomes" id="UP000235786">
    <property type="component" value="Unassembled WGS sequence"/>
</dbReference>
<evidence type="ECO:0000256" key="1">
    <source>
        <dbReference type="SAM" id="Phobius"/>
    </source>
</evidence>
<sequence>MEILTNNLPPPEATHLTTLIINLLLRWLIDVAIFLLIFLGFMIWRSAHMDEDAQREEVWRVLKGEIELGSRSGGAAEKEERRWFVERLGGFVQRCEQGGAEVEVEGRMDSTEDEDWMGFRRAGREMAMIAEEMKRARKGKEEIPQGGWCDCDPTSSLLIPKA</sequence>
<keyword evidence="1" id="KW-1133">Transmembrane helix</keyword>
<accession>A0A2J6RV04</accession>
<name>A0A2J6RV04_HYAVF</name>
<keyword evidence="1" id="KW-0812">Transmembrane</keyword>
<keyword evidence="1" id="KW-0472">Membrane</keyword>
<reference evidence="2 3" key="1">
    <citation type="submission" date="2016-04" db="EMBL/GenBank/DDBJ databases">
        <title>A degradative enzymes factory behind the ericoid mycorrhizal symbiosis.</title>
        <authorList>
            <consortium name="DOE Joint Genome Institute"/>
            <person name="Martino E."/>
            <person name="Morin E."/>
            <person name="Grelet G."/>
            <person name="Kuo A."/>
            <person name="Kohler A."/>
            <person name="Daghino S."/>
            <person name="Barry K."/>
            <person name="Choi C."/>
            <person name="Cichocki N."/>
            <person name="Clum A."/>
            <person name="Copeland A."/>
            <person name="Hainaut M."/>
            <person name="Haridas S."/>
            <person name="Labutti K."/>
            <person name="Lindquist E."/>
            <person name="Lipzen A."/>
            <person name="Khouja H.-R."/>
            <person name="Murat C."/>
            <person name="Ohm R."/>
            <person name="Olson A."/>
            <person name="Spatafora J."/>
            <person name="Veneault-Fourrey C."/>
            <person name="Henrissat B."/>
            <person name="Grigoriev I."/>
            <person name="Martin F."/>
            <person name="Perotto S."/>
        </authorList>
    </citation>
    <scope>NUCLEOTIDE SEQUENCE [LARGE SCALE GENOMIC DNA]</scope>
    <source>
        <strain evidence="2 3">F</strain>
    </source>
</reference>
<gene>
    <name evidence="2" type="ORF">L207DRAFT_632133</name>
</gene>